<gene>
    <name evidence="2" type="ORF">BCV72DRAFT_328462</name>
</gene>
<dbReference type="OrthoDB" id="2269577at2759"/>
<dbReference type="VEuPathDB" id="FungiDB:BCV72DRAFT_328462"/>
<reference evidence="2" key="1">
    <citation type="journal article" date="2016" name="Proc. Natl. Acad. Sci. U.S.A.">
        <title>Lipid metabolic changes in an early divergent fungus govern the establishment of a mutualistic symbiosis with endobacteria.</title>
        <authorList>
            <person name="Lastovetsky O.A."/>
            <person name="Gaspar M.L."/>
            <person name="Mondo S.J."/>
            <person name="LaButti K.M."/>
            <person name="Sandor L."/>
            <person name="Grigoriev I.V."/>
            <person name="Henry S.A."/>
            <person name="Pawlowska T.E."/>
        </authorList>
    </citation>
    <scope>NUCLEOTIDE SEQUENCE [LARGE SCALE GENOMIC DNA]</scope>
    <source>
        <strain evidence="2">ATCC 52814</strain>
    </source>
</reference>
<proteinExistence type="predicted"/>
<evidence type="ECO:0000256" key="1">
    <source>
        <dbReference type="SAM" id="MobiDB-lite"/>
    </source>
</evidence>
<dbReference type="AlphaFoldDB" id="A0A1X0R3Q7"/>
<dbReference type="EMBL" id="KV921920">
    <property type="protein sequence ID" value="ORE06611.1"/>
    <property type="molecule type" value="Genomic_DNA"/>
</dbReference>
<dbReference type="Proteomes" id="UP000242414">
    <property type="component" value="Unassembled WGS sequence"/>
</dbReference>
<organism evidence="2">
    <name type="scientific">Rhizopus microsporus var. microsporus</name>
    <dbReference type="NCBI Taxonomy" id="86635"/>
    <lineage>
        <taxon>Eukaryota</taxon>
        <taxon>Fungi</taxon>
        <taxon>Fungi incertae sedis</taxon>
        <taxon>Mucoromycota</taxon>
        <taxon>Mucoromycotina</taxon>
        <taxon>Mucoromycetes</taxon>
        <taxon>Mucorales</taxon>
        <taxon>Mucorineae</taxon>
        <taxon>Rhizopodaceae</taxon>
        <taxon>Rhizopus</taxon>
    </lineage>
</organism>
<accession>A0A1X0R3Q7</accession>
<feature type="region of interest" description="Disordered" evidence="1">
    <location>
        <begin position="52"/>
        <end position="72"/>
    </location>
</feature>
<feature type="compositionally biased region" description="Basic and acidic residues" evidence="1">
    <location>
        <begin position="52"/>
        <end position="71"/>
    </location>
</feature>
<evidence type="ECO:0000313" key="2">
    <source>
        <dbReference type="EMBL" id="ORE06611.1"/>
    </source>
</evidence>
<protein>
    <submittedName>
        <fullName evidence="2">Uncharacterized protein</fullName>
    </submittedName>
</protein>
<sequence length="273" mass="31138">MFNIHPISHSTFLNLIADIEKCEDCDQFGHKNKSSYKYSLYVNSKKIGSKDDVGTKIEKGKGKKQRLEEASGSKSNDQVQICKSCGQMGHKSARSKECSNYKATLDEALKNELGDNYERFTRKVYLETVIRPEYKKSFTEKIVKLSAFIRNVLFRAQLFVNAYIVNNKDSTDLAVITQQNFWYAISQLIMGQKITNRTYISNNVSLGFEDFKAVHPPIVFSLKGNPIKGYSDALSAACIVLATAYLNHIVENFQRRVIYYLTVRLAIIYQVSF</sequence>
<name>A0A1X0R3Q7_RHIZD</name>